<dbReference type="InterPro" id="IPR015424">
    <property type="entry name" value="PyrdxlP-dep_Trfase"/>
</dbReference>
<dbReference type="SUPFAM" id="SSF53383">
    <property type="entry name" value="PLP-dependent transferases"/>
    <property type="match status" value="1"/>
</dbReference>
<organism evidence="6 7">
    <name type="scientific">Paraburkholderia phymatum (strain DSM 17167 / CIP 108236 / LMG 21445 / STM815)</name>
    <name type="common">Burkholderia phymatum</name>
    <dbReference type="NCBI Taxonomy" id="391038"/>
    <lineage>
        <taxon>Bacteria</taxon>
        <taxon>Pseudomonadati</taxon>
        <taxon>Pseudomonadota</taxon>
        <taxon>Betaproteobacteria</taxon>
        <taxon>Burkholderiales</taxon>
        <taxon>Burkholderiaceae</taxon>
        <taxon>Paraburkholderia</taxon>
    </lineage>
</organism>
<dbReference type="Gene3D" id="3.40.640.10">
    <property type="entry name" value="Type I PLP-dependent aspartate aminotransferase-like (Major domain)"/>
    <property type="match status" value="1"/>
</dbReference>
<evidence type="ECO:0000256" key="2">
    <source>
        <dbReference type="ARBA" id="ARBA00022576"/>
    </source>
</evidence>
<evidence type="ECO:0000259" key="5">
    <source>
        <dbReference type="Pfam" id="PF00155"/>
    </source>
</evidence>
<dbReference type="PANTHER" id="PTHR43807:SF20">
    <property type="entry name" value="FI04487P"/>
    <property type="match status" value="1"/>
</dbReference>
<evidence type="ECO:0000313" key="7">
    <source>
        <dbReference type="Proteomes" id="UP000001192"/>
    </source>
</evidence>
<dbReference type="PANTHER" id="PTHR43807">
    <property type="entry name" value="FI04487P"/>
    <property type="match status" value="1"/>
</dbReference>
<dbReference type="Gene3D" id="3.90.1150.10">
    <property type="entry name" value="Aspartate Aminotransferase, domain 1"/>
    <property type="match status" value="1"/>
</dbReference>
<keyword evidence="6" id="KW-0614">Plasmid</keyword>
<dbReference type="KEGG" id="bph:Bphy_6548"/>
<dbReference type="Pfam" id="PF00155">
    <property type="entry name" value="Aminotran_1_2"/>
    <property type="match status" value="1"/>
</dbReference>
<evidence type="ECO:0000256" key="1">
    <source>
        <dbReference type="ARBA" id="ARBA00001933"/>
    </source>
</evidence>
<evidence type="ECO:0000313" key="6">
    <source>
        <dbReference type="EMBL" id="ACC75576.1"/>
    </source>
</evidence>
<dbReference type="EMBL" id="CP001045">
    <property type="protein sequence ID" value="ACC75576.1"/>
    <property type="molecule type" value="Genomic_DNA"/>
</dbReference>
<comment type="cofactor">
    <cofactor evidence="1">
        <name>pyridoxal 5'-phosphate</name>
        <dbReference type="ChEBI" id="CHEBI:597326"/>
    </cofactor>
</comment>
<dbReference type="AlphaFoldDB" id="B2JSM3"/>
<feature type="domain" description="Aminotransferase class I/classII large" evidence="5">
    <location>
        <begin position="50"/>
        <end position="390"/>
    </location>
</feature>
<accession>B2JSM3</accession>
<dbReference type="InterPro" id="IPR004839">
    <property type="entry name" value="Aminotransferase_I/II_large"/>
</dbReference>
<evidence type="ECO:0000256" key="4">
    <source>
        <dbReference type="ARBA" id="ARBA00022898"/>
    </source>
</evidence>
<reference evidence="7" key="1">
    <citation type="journal article" date="2014" name="Stand. Genomic Sci.">
        <title>Complete genome sequence of Burkholderia phymatum STM815(T), a broad host range and efficient nitrogen-fixing symbiont of Mimosa species.</title>
        <authorList>
            <person name="Moulin L."/>
            <person name="Klonowska A."/>
            <person name="Caroline B."/>
            <person name="Booth K."/>
            <person name="Vriezen J.A."/>
            <person name="Melkonian R."/>
            <person name="James E.K."/>
            <person name="Young J.P."/>
            <person name="Bena G."/>
            <person name="Hauser L."/>
            <person name="Land M."/>
            <person name="Kyrpides N."/>
            <person name="Bruce D."/>
            <person name="Chain P."/>
            <person name="Copeland A."/>
            <person name="Pitluck S."/>
            <person name="Woyke T."/>
            <person name="Lizotte-Waniewski M."/>
            <person name="Bristow J."/>
            <person name="Riley M."/>
        </authorList>
    </citation>
    <scope>NUCLEOTIDE SEQUENCE [LARGE SCALE GENOMIC DNA]</scope>
    <source>
        <strain evidence="7">DSM 17167 / CIP 108236 / LMG 21445 / STM815</strain>
        <plasmid evidence="7">Plasmid pBPHY01</plasmid>
    </source>
</reference>
<sequence>MIASHIREEGNVTVSRLRNIPGIGVDRMGDAADAAQNRNVLRLENLDTDLRPPVEALRSTHQAVDDDNANSYLPFTGQTALRQAVVARMKQSTGLDYDASSECIVSAGGLAGIFNVLLSILEPGDEVVLTDPTYAGLINRVLLAGGVPRFARLIPSADGWRLDVDSLASAVSPRTRAFLIMSPSMPSGFVANAAEWNAIADHCRRADAWLVYDAAMERILFDGRRAIHPAALPDMRARTFTVGSVSKEYRMIGWRVGWIVGPARIMSDVRLVSLSNVVCQVGIGMPGATAALTCTDDGVAQCVAEWQARRDFLLHALRDLPRVRPDGGWSLLIDTSHFGLAPPDASRLLLDKGEVAATPMNGWGPQAQRYLRFVFANEPVARLADIRERIRAAWGV</sequence>
<dbReference type="InterPro" id="IPR015422">
    <property type="entry name" value="PyrdxlP-dep_Trfase_small"/>
</dbReference>
<geneLocation type="plasmid" evidence="6 7">
    <name>pBPHY01</name>
</geneLocation>
<dbReference type="HOGENOM" id="CLU_017584_4_0_4"/>
<keyword evidence="3 6" id="KW-0808">Transferase</keyword>
<proteinExistence type="predicted"/>
<protein>
    <submittedName>
        <fullName evidence="6">Aminotransferase class I and II</fullName>
    </submittedName>
</protein>
<gene>
    <name evidence="6" type="ordered locus">Bphy_6548</name>
</gene>
<evidence type="ECO:0000256" key="3">
    <source>
        <dbReference type="ARBA" id="ARBA00022679"/>
    </source>
</evidence>
<dbReference type="GO" id="GO:0030170">
    <property type="term" value="F:pyridoxal phosphate binding"/>
    <property type="evidence" value="ECO:0007669"/>
    <property type="project" value="InterPro"/>
</dbReference>
<dbReference type="Proteomes" id="UP000001192">
    <property type="component" value="Plasmid pBPHY01"/>
</dbReference>
<keyword evidence="4" id="KW-0663">Pyridoxal phosphate</keyword>
<keyword evidence="2 6" id="KW-0032">Aminotransferase</keyword>
<keyword evidence="7" id="KW-1185">Reference proteome</keyword>
<dbReference type="InterPro" id="IPR015421">
    <property type="entry name" value="PyrdxlP-dep_Trfase_major"/>
</dbReference>
<dbReference type="InterPro" id="IPR051326">
    <property type="entry name" value="Kynurenine-oxoglutarate_AT"/>
</dbReference>
<dbReference type="GO" id="GO:0005737">
    <property type="term" value="C:cytoplasm"/>
    <property type="evidence" value="ECO:0007669"/>
    <property type="project" value="TreeGrafter"/>
</dbReference>
<dbReference type="GO" id="GO:0016212">
    <property type="term" value="F:kynurenine-oxoglutarate transaminase activity"/>
    <property type="evidence" value="ECO:0007669"/>
    <property type="project" value="TreeGrafter"/>
</dbReference>
<name>B2JSM3_PARP8</name>
<dbReference type="CDD" id="cd00609">
    <property type="entry name" value="AAT_like"/>
    <property type="match status" value="1"/>
</dbReference>